<dbReference type="GO" id="GO:0005886">
    <property type="term" value="C:plasma membrane"/>
    <property type="evidence" value="ECO:0007669"/>
    <property type="project" value="UniProtKB-UniRule"/>
</dbReference>
<keyword evidence="7" id="KW-0997">Cell inner membrane</keyword>
<keyword evidence="6 7" id="KW-0961">Cell wall biogenesis/degradation</keyword>
<keyword evidence="5 7" id="KW-0456">Lyase</keyword>
<protein>
    <recommendedName>
        <fullName evidence="7">Endolytic murein transglycosylase</fullName>
        <ecNumber evidence="7">4.2.2.29</ecNumber>
    </recommendedName>
    <alternativeName>
        <fullName evidence="7">Peptidoglycan lytic transglycosylase</fullName>
    </alternativeName>
    <alternativeName>
        <fullName evidence="7">Peptidoglycan polymerization terminase</fullName>
    </alternativeName>
</protein>
<dbReference type="EC" id="4.2.2.29" evidence="7"/>
<dbReference type="FunFam" id="3.30.160.60:FF:000242">
    <property type="entry name" value="Endolytic murein transglycosylase"/>
    <property type="match status" value="1"/>
</dbReference>
<dbReference type="InterPro" id="IPR003770">
    <property type="entry name" value="MLTG-like"/>
</dbReference>
<evidence type="ECO:0000256" key="7">
    <source>
        <dbReference type="HAMAP-Rule" id="MF_02065"/>
    </source>
</evidence>
<dbReference type="GO" id="GO:0009252">
    <property type="term" value="P:peptidoglycan biosynthetic process"/>
    <property type="evidence" value="ECO:0007669"/>
    <property type="project" value="UniProtKB-UniRule"/>
</dbReference>
<comment type="function">
    <text evidence="7">Functions as a peptidoglycan terminase that cleaves nascent peptidoglycan strands endolytically to terminate their elongation.</text>
</comment>
<dbReference type="Pfam" id="PF02618">
    <property type="entry name" value="YceG"/>
    <property type="match status" value="1"/>
</dbReference>
<evidence type="ECO:0000313" key="8">
    <source>
        <dbReference type="EMBL" id="GFE83460.1"/>
    </source>
</evidence>
<evidence type="ECO:0000256" key="1">
    <source>
        <dbReference type="ARBA" id="ARBA00022475"/>
    </source>
</evidence>
<evidence type="ECO:0000256" key="5">
    <source>
        <dbReference type="ARBA" id="ARBA00023239"/>
    </source>
</evidence>
<keyword evidence="4 7" id="KW-0472">Membrane</keyword>
<proteinExistence type="inferred from homology"/>
<sequence length="340" mass="37637">MRTLLRLFGVLLLLGIVAAGALAWWGHRWLQTPIATLTEPTVFEVPKGASLRTVASALNDQSLLDQPLTFTAWARITKRDHSLKAGEYQLTPGLTPSGLLELLNSGAVLLHSITFIEGSTFADIRKALAQSPSVRGEYAARSPEDIMRALGQPDLHPEGQFFPDTYRFARNTTDIELLGMAFRRMQQEVKTAWESRARDLPLAGPYEALILASIVEKETALDSERPQIAGVFVERLRRGMRLQTDPTVIYGMMSAYDGNIRRTDLLRDTPYNTYTRSGLPPTPIALPGLDSIRAAVNPESSGALFFVATGNGDGSHYFSRTLAEHNAAVKRYLQKLRSKR</sequence>
<evidence type="ECO:0000256" key="6">
    <source>
        <dbReference type="ARBA" id="ARBA00023316"/>
    </source>
</evidence>
<comment type="similarity">
    <text evidence="7">Belongs to the transglycosylase MltG family.</text>
</comment>
<keyword evidence="1 7" id="KW-1003">Cell membrane</keyword>
<dbReference type="CDD" id="cd08010">
    <property type="entry name" value="MltG_like"/>
    <property type="match status" value="1"/>
</dbReference>
<dbReference type="PANTHER" id="PTHR30518">
    <property type="entry name" value="ENDOLYTIC MUREIN TRANSGLYCOSYLASE"/>
    <property type="match status" value="1"/>
</dbReference>
<comment type="caution">
    <text evidence="8">The sequence shown here is derived from an EMBL/GenBank/DDBJ whole genome shotgun (WGS) entry which is preliminary data.</text>
</comment>
<dbReference type="Gene3D" id="3.30.1490.480">
    <property type="entry name" value="Endolytic murein transglycosylase"/>
    <property type="match status" value="1"/>
</dbReference>
<keyword evidence="3 7" id="KW-1133">Transmembrane helix</keyword>
<dbReference type="NCBIfam" id="TIGR00247">
    <property type="entry name" value="endolytic transglycosylase MltG"/>
    <property type="match status" value="1"/>
</dbReference>
<dbReference type="Gene3D" id="3.30.160.60">
    <property type="entry name" value="Classic Zinc Finger"/>
    <property type="match status" value="1"/>
</dbReference>
<dbReference type="Proteomes" id="UP000445000">
    <property type="component" value="Unassembled WGS sequence"/>
</dbReference>
<dbReference type="GO" id="GO:0008932">
    <property type="term" value="F:lytic endotransglycosylase activity"/>
    <property type="evidence" value="ECO:0007669"/>
    <property type="project" value="UniProtKB-UniRule"/>
</dbReference>
<dbReference type="AlphaFoldDB" id="A0A829YJR1"/>
<comment type="catalytic activity">
    <reaction evidence="7">
        <text>a peptidoglycan chain = a peptidoglycan chain with N-acetyl-1,6-anhydromuramyl-[peptide] at the reducing end + a peptidoglycan chain with N-acetylglucosamine at the non-reducing end.</text>
        <dbReference type="EC" id="4.2.2.29"/>
    </reaction>
</comment>
<keyword evidence="2 7" id="KW-0812">Transmembrane</keyword>
<feature type="site" description="Important for catalytic activity" evidence="7">
    <location>
        <position position="218"/>
    </location>
</feature>
<organism evidence="8 9">
    <name type="scientific">Steroidobacter agaridevorans</name>
    <dbReference type="NCBI Taxonomy" id="2695856"/>
    <lineage>
        <taxon>Bacteria</taxon>
        <taxon>Pseudomonadati</taxon>
        <taxon>Pseudomonadota</taxon>
        <taxon>Gammaproteobacteria</taxon>
        <taxon>Steroidobacterales</taxon>
        <taxon>Steroidobacteraceae</taxon>
        <taxon>Steroidobacter</taxon>
    </lineage>
</organism>
<dbReference type="HAMAP" id="MF_02065">
    <property type="entry name" value="MltG"/>
    <property type="match status" value="1"/>
</dbReference>
<evidence type="ECO:0000313" key="9">
    <source>
        <dbReference type="Proteomes" id="UP000445000"/>
    </source>
</evidence>
<reference evidence="9" key="1">
    <citation type="submission" date="2020-01" db="EMBL/GenBank/DDBJ databases">
        <title>'Steroidobacter agaridevorans' sp. nov., agar-degrading bacteria isolated from rhizosphere soils.</title>
        <authorList>
            <person name="Ikenaga M."/>
            <person name="Kataoka M."/>
            <person name="Murouchi A."/>
            <person name="Katsuragi S."/>
            <person name="Sakai M."/>
        </authorList>
    </citation>
    <scope>NUCLEOTIDE SEQUENCE [LARGE SCALE GENOMIC DNA]</scope>
    <source>
        <strain evidence="9">YU21-B</strain>
    </source>
</reference>
<evidence type="ECO:0000256" key="2">
    <source>
        <dbReference type="ARBA" id="ARBA00022692"/>
    </source>
</evidence>
<gene>
    <name evidence="7" type="primary">mltG</name>
    <name evidence="8" type="ORF">GCM10011487_54600</name>
</gene>
<dbReference type="PANTHER" id="PTHR30518:SF2">
    <property type="entry name" value="ENDOLYTIC MUREIN TRANSGLYCOSYLASE"/>
    <property type="match status" value="1"/>
</dbReference>
<dbReference type="GO" id="GO:0071555">
    <property type="term" value="P:cell wall organization"/>
    <property type="evidence" value="ECO:0007669"/>
    <property type="project" value="UniProtKB-KW"/>
</dbReference>
<name>A0A829YJR1_9GAMM</name>
<accession>A0A829YJR1</accession>
<keyword evidence="9" id="KW-1185">Reference proteome</keyword>
<dbReference type="RefSeq" id="WP_161815076.1">
    <property type="nucleotide sequence ID" value="NZ_BLJN01000006.1"/>
</dbReference>
<evidence type="ECO:0000256" key="3">
    <source>
        <dbReference type="ARBA" id="ARBA00022989"/>
    </source>
</evidence>
<dbReference type="EMBL" id="BLJN01000006">
    <property type="protein sequence ID" value="GFE83460.1"/>
    <property type="molecule type" value="Genomic_DNA"/>
</dbReference>
<evidence type="ECO:0000256" key="4">
    <source>
        <dbReference type="ARBA" id="ARBA00023136"/>
    </source>
</evidence>